<dbReference type="Proteomes" id="UP001152519">
    <property type="component" value="Unassembled WGS sequence"/>
</dbReference>
<evidence type="ECO:0000313" key="2">
    <source>
        <dbReference type="Proteomes" id="UP001152519"/>
    </source>
</evidence>
<keyword evidence="2" id="KW-1185">Reference proteome</keyword>
<reference evidence="1" key="1">
    <citation type="submission" date="2021-05" db="EMBL/GenBank/DDBJ databases">
        <authorList>
            <person name="Arsene-Ploetze F."/>
        </authorList>
    </citation>
    <scope>NUCLEOTIDE SEQUENCE</scope>
    <source>
        <strain evidence="1">DSM 42138</strain>
    </source>
</reference>
<comment type="caution">
    <text evidence="1">The sequence shown here is derived from an EMBL/GenBank/DDBJ whole genome shotgun (WGS) entry which is preliminary data.</text>
</comment>
<dbReference type="AlphaFoldDB" id="A0A9W4DMW8"/>
<dbReference type="EMBL" id="CAJSLV010000001">
    <property type="protein sequence ID" value="CAG6390846.1"/>
    <property type="molecule type" value="Genomic_DNA"/>
</dbReference>
<protein>
    <submittedName>
        <fullName evidence="1">Solute:Na(+) symporter</fullName>
    </submittedName>
</protein>
<dbReference type="Gene3D" id="1.20.1530.20">
    <property type="match status" value="1"/>
</dbReference>
<organism evidence="1 2">
    <name type="scientific">Actinacidiphila cocklensis</name>
    <dbReference type="NCBI Taxonomy" id="887465"/>
    <lineage>
        <taxon>Bacteria</taxon>
        <taxon>Bacillati</taxon>
        <taxon>Actinomycetota</taxon>
        <taxon>Actinomycetes</taxon>
        <taxon>Kitasatosporales</taxon>
        <taxon>Streptomycetaceae</taxon>
        <taxon>Actinacidiphila</taxon>
    </lineage>
</organism>
<name>A0A9W4DMW8_9ACTN</name>
<dbReference type="InterPro" id="IPR016833">
    <property type="entry name" value="Put_Na-Bile_cotransptr"/>
</dbReference>
<sequence length="92" mass="9736">MSILLVVYTAFSKGMAEGIWHQVTPVRLTALLLEAVILALALGTTSAAARRLGFCEEDRIAIVFCGSKKSLATGLPMAAALFGPGPAWRSCR</sequence>
<accession>A0A9W4DMW8</accession>
<evidence type="ECO:0000313" key="1">
    <source>
        <dbReference type="EMBL" id="CAG6390846.1"/>
    </source>
</evidence>
<dbReference type="InterPro" id="IPR038770">
    <property type="entry name" value="Na+/solute_symporter_sf"/>
</dbReference>
<gene>
    <name evidence="1" type="ORF">SCOCK_10314</name>
</gene>
<dbReference type="Pfam" id="PF13593">
    <property type="entry name" value="SBF_like"/>
    <property type="match status" value="1"/>
</dbReference>
<proteinExistence type="predicted"/>